<dbReference type="AlphaFoldDB" id="A4J1K6"/>
<accession>A4J1K6</accession>
<dbReference type="InterPro" id="IPR047788">
    <property type="entry name" value="LysR-like_Sec_metab"/>
</dbReference>
<reference evidence="6 7" key="1">
    <citation type="submission" date="2007-03" db="EMBL/GenBank/DDBJ databases">
        <title>Complete sequence of Desulfotomaculum reducens MI-1.</title>
        <authorList>
            <consortium name="US DOE Joint Genome Institute"/>
            <person name="Copeland A."/>
            <person name="Lucas S."/>
            <person name="Lapidus A."/>
            <person name="Barry K."/>
            <person name="Detter J.C."/>
            <person name="Glavina del Rio T."/>
            <person name="Hammon N."/>
            <person name="Israni S."/>
            <person name="Dalin E."/>
            <person name="Tice H."/>
            <person name="Pitluck S."/>
            <person name="Sims D."/>
            <person name="Brettin T."/>
            <person name="Bruce D."/>
            <person name="Han C."/>
            <person name="Tapia R."/>
            <person name="Schmutz J."/>
            <person name="Larimer F."/>
            <person name="Land M."/>
            <person name="Hauser L."/>
            <person name="Kyrpides N."/>
            <person name="Kim E."/>
            <person name="Tebo B.M."/>
            <person name="Richardson P."/>
        </authorList>
    </citation>
    <scope>NUCLEOTIDE SEQUENCE [LARGE SCALE GENOMIC DNA]</scope>
    <source>
        <strain evidence="6 7">MI-1</strain>
    </source>
</reference>
<dbReference type="eggNOG" id="COG0583">
    <property type="taxonomic scope" value="Bacteria"/>
</dbReference>
<dbReference type="GO" id="GO:0000976">
    <property type="term" value="F:transcription cis-regulatory region binding"/>
    <property type="evidence" value="ECO:0007669"/>
    <property type="project" value="TreeGrafter"/>
</dbReference>
<dbReference type="RefSeq" id="WP_011876797.1">
    <property type="nucleotide sequence ID" value="NC_009253.1"/>
</dbReference>
<dbReference type="PANTHER" id="PTHR30126:SF64">
    <property type="entry name" value="HTH-TYPE TRANSCRIPTIONAL REGULATOR CITR"/>
    <property type="match status" value="1"/>
</dbReference>
<dbReference type="InterPro" id="IPR036390">
    <property type="entry name" value="WH_DNA-bd_sf"/>
</dbReference>
<dbReference type="FunFam" id="1.10.10.10:FF:000001">
    <property type="entry name" value="LysR family transcriptional regulator"/>
    <property type="match status" value="1"/>
</dbReference>
<dbReference type="STRING" id="349161.Dred_0411"/>
<dbReference type="Pfam" id="PF03466">
    <property type="entry name" value="LysR_substrate"/>
    <property type="match status" value="1"/>
</dbReference>
<dbReference type="InterPro" id="IPR005119">
    <property type="entry name" value="LysR_subst-bd"/>
</dbReference>
<dbReference type="InterPro" id="IPR000847">
    <property type="entry name" value="LysR_HTH_N"/>
</dbReference>
<evidence type="ECO:0000313" key="6">
    <source>
        <dbReference type="EMBL" id="ABO48959.1"/>
    </source>
</evidence>
<protein>
    <submittedName>
        <fullName evidence="6">Transcriptional regulator, LysR family</fullName>
    </submittedName>
</protein>
<dbReference type="SUPFAM" id="SSF53850">
    <property type="entry name" value="Periplasmic binding protein-like II"/>
    <property type="match status" value="1"/>
</dbReference>
<evidence type="ECO:0000256" key="2">
    <source>
        <dbReference type="ARBA" id="ARBA00023015"/>
    </source>
</evidence>
<evidence type="ECO:0000256" key="3">
    <source>
        <dbReference type="ARBA" id="ARBA00023125"/>
    </source>
</evidence>
<dbReference type="GO" id="GO:0003700">
    <property type="term" value="F:DNA-binding transcription factor activity"/>
    <property type="evidence" value="ECO:0007669"/>
    <property type="project" value="InterPro"/>
</dbReference>
<dbReference type="PANTHER" id="PTHR30126">
    <property type="entry name" value="HTH-TYPE TRANSCRIPTIONAL REGULATOR"/>
    <property type="match status" value="1"/>
</dbReference>
<dbReference type="PROSITE" id="PS50931">
    <property type="entry name" value="HTH_LYSR"/>
    <property type="match status" value="1"/>
</dbReference>
<evidence type="ECO:0000259" key="5">
    <source>
        <dbReference type="PROSITE" id="PS50931"/>
    </source>
</evidence>
<dbReference type="HOGENOM" id="CLU_039613_6_1_9"/>
<dbReference type="Pfam" id="PF00126">
    <property type="entry name" value="HTH_1"/>
    <property type="match status" value="1"/>
</dbReference>
<dbReference type="Proteomes" id="UP000001556">
    <property type="component" value="Chromosome"/>
</dbReference>
<name>A4J1K6_DESRM</name>
<keyword evidence="3" id="KW-0238">DNA-binding</keyword>
<dbReference type="InterPro" id="IPR036388">
    <property type="entry name" value="WH-like_DNA-bd_sf"/>
</dbReference>
<dbReference type="SUPFAM" id="SSF46785">
    <property type="entry name" value="Winged helix' DNA-binding domain"/>
    <property type="match status" value="1"/>
</dbReference>
<dbReference type="PRINTS" id="PR00039">
    <property type="entry name" value="HTHLYSR"/>
</dbReference>
<comment type="similarity">
    <text evidence="1">Belongs to the LysR transcriptional regulatory family.</text>
</comment>
<sequence>MLLSLYQFHIFKTVADKKSFSGAAQALYISQPAVSMHIKALEDHFRTKLFDRNTQQVTITEAGRILYKYADKILNLIDQAENDISRFTGNIEGPLSIGASFTVGEYVIPKILGTFNKEHPQVRALLQVTNTEQIVNLVLKQEIDLGLIENQVNKTELVAKPFLQDELIIVIPPDYPLSEHQFISMEDLVALPLVMREQGSGTRKITEARLIEEGVDLNTLNIVMELGSTEAVKEAVEAGFGTTIISKWAVQKELKLGTLVPVRFKDISLFRKFYLIYHRDKFQTTVVEEFITFLISFCSGITSIKTSS</sequence>
<gene>
    <name evidence="6" type="ordered locus">Dred_0411</name>
</gene>
<dbReference type="CDD" id="cd08420">
    <property type="entry name" value="PBP2_CysL_like"/>
    <property type="match status" value="1"/>
</dbReference>
<organism evidence="6 7">
    <name type="scientific">Desulforamulus reducens (strain ATCC BAA-1160 / DSM 100696 / MI-1)</name>
    <name type="common">Desulfotomaculum reducens</name>
    <dbReference type="NCBI Taxonomy" id="349161"/>
    <lineage>
        <taxon>Bacteria</taxon>
        <taxon>Bacillati</taxon>
        <taxon>Bacillota</taxon>
        <taxon>Clostridia</taxon>
        <taxon>Eubacteriales</taxon>
        <taxon>Peptococcaceae</taxon>
        <taxon>Desulforamulus</taxon>
    </lineage>
</organism>
<dbReference type="Gene3D" id="1.10.10.10">
    <property type="entry name" value="Winged helix-like DNA-binding domain superfamily/Winged helix DNA-binding domain"/>
    <property type="match status" value="1"/>
</dbReference>
<keyword evidence="4" id="KW-0804">Transcription</keyword>
<evidence type="ECO:0000313" key="7">
    <source>
        <dbReference type="Proteomes" id="UP000001556"/>
    </source>
</evidence>
<evidence type="ECO:0000256" key="4">
    <source>
        <dbReference type="ARBA" id="ARBA00023163"/>
    </source>
</evidence>
<dbReference type="EMBL" id="CP000612">
    <property type="protein sequence ID" value="ABO48959.1"/>
    <property type="molecule type" value="Genomic_DNA"/>
</dbReference>
<feature type="domain" description="HTH lysR-type" evidence="5">
    <location>
        <begin position="3"/>
        <end position="60"/>
    </location>
</feature>
<dbReference type="Gene3D" id="3.40.190.290">
    <property type="match status" value="1"/>
</dbReference>
<evidence type="ECO:0000256" key="1">
    <source>
        <dbReference type="ARBA" id="ARBA00009437"/>
    </source>
</evidence>
<keyword evidence="2" id="KW-0805">Transcription regulation</keyword>
<keyword evidence="7" id="KW-1185">Reference proteome</keyword>
<proteinExistence type="inferred from homology"/>
<dbReference type="NCBIfam" id="NF040786">
    <property type="entry name" value="LysR_Sec_metab"/>
    <property type="match status" value="1"/>
</dbReference>
<dbReference type="KEGG" id="drm:Dred_0411"/>